<dbReference type="Proteomes" id="UP000466799">
    <property type="component" value="Unassembled WGS sequence"/>
</dbReference>
<dbReference type="PATRIC" id="fig|1613.112.peg.1918"/>
<dbReference type="EMBL" id="CP019030">
    <property type="protein sequence ID" value="APU46785.1"/>
    <property type="molecule type" value="Genomic_DNA"/>
</dbReference>
<dbReference type="PANTHER" id="PTHR35368:SF1">
    <property type="entry name" value="HYDROPEROXIDE REDUCTASE"/>
    <property type="match status" value="1"/>
</dbReference>
<evidence type="ECO:0000313" key="1">
    <source>
        <dbReference type="EMBL" id="AOR75276.1"/>
    </source>
</evidence>
<dbReference type="OrthoDB" id="1433018at2"/>
<proteinExistence type="predicted"/>
<dbReference type="Pfam" id="PF02566">
    <property type="entry name" value="OsmC"/>
    <property type="match status" value="1"/>
</dbReference>
<dbReference type="EMBL" id="CP050919">
    <property type="protein sequence ID" value="QIX58604.1"/>
    <property type="molecule type" value="Genomic_DNA"/>
</dbReference>
<reference evidence="3 7" key="3">
    <citation type="submission" date="2019-10" db="EMBL/GenBank/DDBJ databases">
        <title>Genome Sequencing and assembly of Lactobacillus fermentum I2, a lactic acid bacteria.</title>
        <authorList>
            <person name="Lopes L.S."/>
            <person name="Persinoti G.F."/>
            <person name="Riano-Pachon D.M."/>
            <person name="Labate C.A."/>
        </authorList>
    </citation>
    <scope>NUCLEOTIDE SEQUENCE [LARGE SCALE GENOMIC DNA]</scope>
    <source>
        <strain evidence="3 7">I2</strain>
    </source>
</reference>
<gene>
    <name evidence="2" type="ORF">BUW47_10465</name>
    <name evidence="3" type="ORF">GC247_09035</name>
    <name evidence="4" type="ORF">HCY95_01040</name>
    <name evidence="1" type="ORF">LACFE_CDS1833</name>
</gene>
<dbReference type="InterPro" id="IPR003718">
    <property type="entry name" value="OsmC/Ohr_fam"/>
</dbReference>
<dbReference type="AlphaFoldDB" id="A0A0F4HFC2"/>
<dbReference type="Gene3D" id="3.30.300.20">
    <property type="match status" value="1"/>
</dbReference>
<dbReference type="InterPro" id="IPR036102">
    <property type="entry name" value="OsmC/Ohrsf"/>
</dbReference>
<reference evidence="1 5" key="1">
    <citation type="submission" date="2016-09" db="EMBL/GenBank/DDBJ databases">
        <title>Genome Sequence of the Lactobacillus fermentum strain NCC2970 (CNCM I-5068).</title>
        <authorList>
            <person name="Barretto C."/>
            <person name="Ngom-Bru C."/>
            <person name="Genevaz A."/>
            <person name="Fournier C."/>
            <person name="Moine D."/>
            <person name="Kassam M."/>
            <person name="Iltis A."/>
            <person name="Sagory-Zalkind P."/>
            <person name="Faucherand G."/>
            <person name="Descombes P."/>
            <person name="Duboux S."/>
        </authorList>
    </citation>
    <scope>NUCLEOTIDE SEQUENCE [LARGE SCALE GENOMIC DNA]</scope>
    <source>
        <strain evidence="1 5">NCC2970</strain>
    </source>
</reference>
<dbReference type="RefSeq" id="WP_003683030.1">
    <property type="nucleotide sequence ID" value="NZ_AP024320.1"/>
</dbReference>
<evidence type="ECO:0000313" key="7">
    <source>
        <dbReference type="Proteomes" id="UP000466799"/>
    </source>
</evidence>
<sequence length="141" mass="15592">MADYQIHTVLRQVGCQVINNDGTHQWLLDEPLTQEGTDAAPNPVQSLLGALGGCLSLTALDVIRHKQLDVNRFELEIEGTTDYLPGSRAKALATVHVTVKLATSMTDKAIDRLLKTMDKYCTVHNSLSDRVVFSMEAKRIE</sequence>
<dbReference type="EMBL" id="CP017151">
    <property type="protein sequence ID" value="AOR75276.1"/>
    <property type="molecule type" value="Genomic_DNA"/>
</dbReference>
<dbReference type="InterPro" id="IPR015946">
    <property type="entry name" value="KH_dom-like_a/b"/>
</dbReference>
<evidence type="ECO:0000313" key="8">
    <source>
        <dbReference type="Proteomes" id="UP000503169"/>
    </source>
</evidence>
<evidence type="ECO:0000313" key="2">
    <source>
        <dbReference type="EMBL" id="APU46785.1"/>
    </source>
</evidence>
<dbReference type="SUPFAM" id="SSF82784">
    <property type="entry name" value="OsmC-like"/>
    <property type="match status" value="1"/>
</dbReference>
<evidence type="ECO:0000313" key="3">
    <source>
        <dbReference type="EMBL" id="MPQ35993.1"/>
    </source>
</evidence>
<dbReference type="InterPro" id="IPR052924">
    <property type="entry name" value="OsmC/Ohr_hydroprdx_reductase"/>
</dbReference>
<reference evidence="4 8" key="4">
    <citation type="submission" date="2020-04" db="EMBL/GenBank/DDBJ databases">
        <title>Novel strain L. Fermentum HFD1 producer antibacterial peptides.</title>
        <authorList>
            <person name="Ozhegov G.D."/>
            <person name="Pavlova A.S."/>
            <person name="Zhuravleva D.E."/>
            <person name="Gogoleva N.V."/>
            <person name="Shagimardanova E.I."/>
            <person name="Markelova M.I."/>
            <person name="Yarullina D.R."/>
            <person name="Kayumov A.R."/>
        </authorList>
    </citation>
    <scope>NUCLEOTIDE SEQUENCE [LARGE SCALE GENOMIC DNA]</scope>
    <source>
        <strain evidence="4 8">HFD1</strain>
    </source>
</reference>
<name>A0A0F4HFC2_LIMFE</name>
<dbReference type="GeneID" id="83714650"/>
<accession>A0A0F4HFC2</accession>
<dbReference type="Proteomes" id="UP000185427">
    <property type="component" value="Chromosome"/>
</dbReference>
<evidence type="ECO:0000313" key="6">
    <source>
        <dbReference type="Proteomes" id="UP000185427"/>
    </source>
</evidence>
<dbReference type="Proteomes" id="UP000094714">
    <property type="component" value="Chromosome"/>
</dbReference>
<protein>
    <submittedName>
        <fullName evidence="3">OsmC family peroxiredoxin</fullName>
    </submittedName>
</protein>
<dbReference type="Proteomes" id="UP000503169">
    <property type="component" value="Chromosome"/>
</dbReference>
<reference evidence="2 6" key="2">
    <citation type="submission" date="2016-12" db="EMBL/GenBank/DDBJ databases">
        <title>Complete Genome Sequence of Lactobacillus fermentum Strain SNUV175, a Probiotic for Treatment of Bacterial Vaginosis.</title>
        <authorList>
            <person name="Lee S."/>
            <person name="You H.J."/>
            <person name="Kwon B."/>
            <person name="Ko G."/>
        </authorList>
    </citation>
    <scope>NUCLEOTIDE SEQUENCE [LARGE SCALE GENOMIC DNA]</scope>
    <source>
        <strain evidence="2 6">SNUV175</strain>
    </source>
</reference>
<evidence type="ECO:0000313" key="4">
    <source>
        <dbReference type="EMBL" id="QIX58604.1"/>
    </source>
</evidence>
<dbReference type="PANTHER" id="PTHR35368">
    <property type="entry name" value="HYDROPEROXIDE REDUCTASE"/>
    <property type="match status" value="1"/>
</dbReference>
<evidence type="ECO:0000313" key="5">
    <source>
        <dbReference type="Proteomes" id="UP000094714"/>
    </source>
</evidence>
<organism evidence="2 6">
    <name type="scientific">Limosilactobacillus fermentum</name>
    <name type="common">Lactobacillus fermentum</name>
    <dbReference type="NCBI Taxonomy" id="1613"/>
    <lineage>
        <taxon>Bacteria</taxon>
        <taxon>Bacillati</taxon>
        <taxon>Bacillota</taxon>
        <taxon>Bacilli</taxon>
        <taxon>Lactobacillales</taxon>
        <taxon>Lactobacillaceae</taxon>
        <taxon>Limosilactobacillus</taxon>
    </lineage>
</organism>
<dbReference type="EMBL" id="WHJL01000125">
    <property type="protein sequence ID" value="MPQ35993.1"/>
    <property type="molecule type" value="Genomic_DNA"/>
</dbReference>